<evidence type="ECO:0000256" key="1">
    <source>
        <dbReference type="ARBA" id="ARBA00001964"/>
    </source>
</evidence>
<dbReference type="KEGG" id="hlr:HALLA_05675"/>
<dbReference type="GO" id="GO:0030976">
    <property type="term" value="F:thiamine pyrophosphate binding"/>
    <property type="evidence" value="ECO:0007669"/>
    <property type="project" value="InterPro"/>
</dbReference>
<dbReference type="STRING" id="797299.HALLA_05675"/>
<comment type="cofactor">
    <cofactor evidence="1">
        <name>thiamine diphosphate</name>
        <dbReference type="ChEBI" id="CHEBI:58937"/>
    </cofactor>
</comment>
<dbReference type="SUPFAM" id="SSF52518">
    <property type="entry name" value="Thiamin diphosphate-binding fold (THDP-binding)"/>
    <property type="match status" value="2"/>
</dbReference>
<dbReference type="PATRIC" id="fig|797299.3.peg.197"/>
<dbReference type="GO" id="GO:0009097">
    <property type="term" value="P:isoleucine biosynthetic process"/>
    <property type="evidence" value="ECO:0007669"/>
    <property type="project" value="TreeGrafter"/>
</dbReference>
<dbReference type="InterPro" id="IPR000399">
    <property type="entry name" value="TPP-bd_CS"/>
</dbReference>
<evidence type="ECO:0000256" key="5">
    <source>
        <dbReference type="SAM" id="MobiDB-lite"/>
    </source>
</evidence>
<dbReference type="SUPFAM" id="SSF52467">
    <property type="entry name" value="DHS-like NAD/FAD-binding domain"/>
    <property type="match status" value="1"/>
</dbReference>
<evidence type="ECO:0000256" key="4">
    <source>
        <dbReference type="RuleBase" id="RU362132"/>
    </source>
</evidence>
<dbReference type="InterPro" id="IPR012001">
    <property type="entry name" value="Thiamin_PyroP_enz_TPP-bd_dom"/>
</dbReference>
<dbReference type="Pfam" id="PF02775">
    <property type="entry name" value="TPP_enzyme_C"/>
    <property type="match status" value="1"/>
</dbReference>
<dbReference type="InterPro" id="IPR012000">
    <property type="entry name" value="Thiamin_PyroP_enz_cen_dom"/>
</dbReference>
<dbReference type="CDD" id="cd07035">
    <property type="entry name" value="TPP_PYR_POX_like"/>
    <property type="match status" value="1"/>
</dbReference>
<feature type="domain" description="Thiamine pyrophosphate enzyme N-terminal TPP-binding" evidence="8">
    <location>
        <begin position="1"/>
        <end position="111"/>
    </location>
</feature>
<dbReference type="EMBL" id="CP007055">
    <property type="protein sequence ID" value="AHF98445.1"/>
    <property type="molecule type" value="Genomic_DNA"/>
</dbReference>
<dbReference type="Gene3D" id="3.40.50.970">
    <property type="match status" value="2"/>
</dbReference>
<dbReference type="GO" id="GO:0050660">
    <property type="term" value="F:flavin adenine dinucleotide binding"/>
    <property type="evidence" value="ECO:0007669"/>
    <property type="project" value="TreeGrafter"/>
</dbReference>
<dbReference type="GeneID" id="25143995"/>
<dbReference type="PANTHER" id="PTHR18968">
    <property type="entry name" value="THIAMINE PYROPHOSPHATE ENZYMES"/>
    <property type="match status" value="1"/>
</dbReference>
<evidence type="ECO:0000259" key="7">
    <source>
        <dbReference type="Pfam" id="PF02775"/>
    </source>
</evidence>
<reference evidence="9 10" key="1">
    <citation type="submission" date="2014-01" db="EMBL/GenBank/DDBJ databases">
        <authorList>
            <consortium name="DOE Joint Genome Institute"/>
            <person name="Anderson I."/>
            <person name="Huntemann M."/>
            <person name="Han J."/>
            <person name="Chen A."/>
            <person name="Kyrpides N."/>
            <person name="Mavromatis K."/>
            <person name="Markowitz V."/>
            <person name="Palaniappan K."/>
            <person name="Ivanova N."/>
            <person name="Schaumberg A."/>
            <person name="Pati A."/>
            <person name="Liolios K."/>
            <person name="Nordberg H.P."/>
            <person name="Cantor M.N."/>
            <person name="Hua S.X."/>
            <person name="Woyke T."/>
        </authorList>
    </citation>
    <scope>NUCLEOTIDE SEQUENCE [LARGE SCALE GENOMIC DNA]</scope>
    <source>
        <strain evidence="9 10">XH-48</strain>
    </source>
</reference>
<proteinExistence type="inferred from homology"/>
<evidence type="ECO:0000259" key="6">
    <source>
        <dbReference type="Pfam" id="PF00205"/>
    </source>
</evidence>
<accession>W0JI97</accession>
<evidence type="ECO:0000313" key="10">
    <source>
        <dbReference type="Proteomes" id="UP000019024"/>
    </source>
</evidence>
<protein>
    <submittedName>
        <fullName evidence="9">Acetolactate synthase</fullName>
    </submittedName>
</protein>
<evidence type="ECO:0000259" key="8">
    <source>
        <dbReference type="Pfam" id="PF02776"/>
    </source>
</evidence>
<evidence type="ECO:0000313" key="9">
    <source>
        <dbReference type="EMBL" id="AHF98445.1"/>
    </source>
</evidence>
<dbReference type="GO" id="GO:0005948">
    <property type="term" value="C:acetolactate synthase complex"/>
    <property type="evidence" value="ECO:0007669"/>
    <property type="project" value="TreeGrafter"/>
</dbReference>
<dbReference type="InterPro" id="IPR011766">
    <property type="entry name" value="TPP_enzyme_TPP-bd"/>
</dbReference>
<dbReference type="GO" id="GO:0044272">
    <property type="term" value="P:sulfur compound biosynthetic process"/>
    <property type="evidence" value="ECO:0007669"/>
    <property type="project" value="UniProtKB-ARBA"/>
</dbReference>
<keyword evidence="3 4" id="KW-0786">Thiamine pyrophosphate</keyword>
<dbReference type="InterPro" id="IPR029035">
    <property type="entry name" value="DHS-like_NAD/FAD-binding_dom"/>
</dbReference>
<keyword evidence="10" id="KW-1185">Reference proteome</keyword>
<dbReference type="Proteomes" id="UP000019024">
    <property type="component" value="Chromosome"/>
</dbReference>
<dbReference type="GO" id="GO:0003984">
    <property type="term" value="F:acetolactate synthase activity"/>
    <property type="evidence" value="ECO:0007669"/>
    <property type="project" value="TreeGrafter"/>
</dbReference>
<dbReference type="InterPro" id="IPR029061">
    <property type="entry name" value="THDP-binding"/>
</dbReference>
<name>W0JI97_9EURY</name>
<dbReference type="RefSeq" id="WP_084568880.1">
    <property type="nucleotide sequence ID" value="NZ_CP007055.1"/>
</dbReference>
<dbReference type="AlphaFoldDB" id="W0JI97"/>
<feature type="region of interest" description="Disordered" evidence="5">
    <location>
        <begin position="536"/>
        <end position="578"/>
    </location>
</feature>
<dbReference type="InterPro" id="IPR045229">
    <property type="entry name" value="TPP_enz"/>
</dbReference>
<feature type="domain" description="Thiamine pyrophosphate enzyme TPP-binding" evidence="7">
    <location>
        <begin position="394"/>
        <end position="543"/>
    </location>
</feature>
<dbReference type="PANTHER" id="PTHR18968:SF13">
    <property type="entry name" value="ACETOLACTATE SYNTHASE CATALYTIC SUBUNIT, MITOCHONDRIAL"/>
    <property type="match status" value="1"/>
</dbReference>
<dbReference type="GO" id="GO:0000287">
    <property type="term" value="F:magnesium ion binding"/>
    <property type="evidence" value="ECO:0007669"/>
    <property type="project" value="InterPro"/>
</dbReference>
<sequence length="578" mass="61043">MNVSRAVVDRLVANGIDTVFGIPGKQTLPLNETIDERDDIRFVMARHETAVTHQAWGYAEASGDLAATVVVPGPGDMNAMNGLKNAYNDCTPLVHFAVETSPELRGGDPIHETPPDTYDNVVKSNVLVERPESTAVVVEEAIATATTPPYGPVRVGIPKPFLPQDVPVATPGEYDRTHLDGVSRSDLEAAANALAASETSVIFAGGGVRAADASQELERVARLLDAPVVTSYKGKGVLPEGSEYSAGTLSASAPPELLECLASADAALAVGTDLDAVTTREWQIEFPETVVHVTLDPADLGNGYEPTVGIVADAKETLSKLREFLDGQESGSFIDSSGESTTATRSGLERATAVREALDDRLEELRGSTPPLTSVSVLEAVRDAVPRDAIVTADAGGFRVWGLNAFDVYSPRTYVNPGSWASMGTALPAGIGAQLSNPTEDIVVLVGDGGLMMCVHELHTAVAEDLPITVVVSRNEDYALISEEAGRSYDLEDGAYAWPDAPIDFVSLANSLGMTARRARTPAEIRQAVAEAVAANEPTLLEIPTDPQEPQAGEWMTKSEPDGGSKSNGESESNTDRQ</sequence>
<feature type="domain" description="Thiamine pyrophosphate enzyme central" evidence="6">
    <location>
        <begin position="187"/>
        <end position="321"/>
    </location>
</feature>
<dbReference type="Pfam" id="PF02776">
    <property type="entry name" value="TPP_enzyme_N"/>
    <property type="match status" value="1"/>
</dbReference>
<dbReference type="eggNOG" id="arCOG01998">
    <property type="taxonomic scope" value="Archaea"/>
</dbReference>
<dbReference type="Gene3D" id="3.40.50.1220">
    <property type="entry name" value="TPP-binding domain"/>
    <property type="match status" value="1"/>
</dbReference>
<dbReference type="PROSITE" id="PS00187">
    <property type="entry name" value="TPP_ENZYMES"/>
    <property type="match status" value="1"/>
</dbReference>
<evidence type="ECO:0000256" key="2">
    <source>
        <dbReference type="ARBA" id="ARBA00007812"/>
    </source>
</evidence>
<evidence type="ECO:0000256" key="3">
    <source>
        <dbReference type="ARBA" id="ARBA00023052"/>
    </source>
</evidence>
<comment type="similarity">
    <text evidence="2 4">Belongs to the TPP enzyme family.</text>
</comment>
<dbReference type="GO" id="GO:0009099">
    <property type="term" value="P:L-valine biosynthetic process"/>
    <property type="evidence" value="ECO:0007669"/>
    <property type="project" value="TreeGrafter"/>
</dbReference>
<dbReference type="Pfam" id="PF00205">
    <property type="entry name" value="TPP_enzyme_M"/>
    <property type="match status" value="1"/>
</dbReference>
<gene>
    <name evidence="9" type="ORF">HALLA_05675</name>
</gene>
<dbReference type="CDD" id="cd00568">
    <property type="entry name" value="TPP_enzymes"/>
    <property type="match status" value="1"/>
</dbReference>
<dbReference type="OrthoDB" id="6837at2157"/>
<dbReference type="HOGENOM" id="CLU_013748_3_1_2"/>
<organism evidence="9 10">
    <name type="scientific">Halostagnicola larsenii XH-48</name>
    <dbReference type="NCBI Taxonomy" id="797299"/>
    <lineage>
        <taxon>Archaea</taxon>
        <taxon>Methanobacteriati</taxon>
        <taxon>Methanobacteriota</taxon>
        <taxon>Stenosarchaea group</taxon>
        <taxon>Halobacteria</taxon>
        <taxon>Halobacteriales</taxon>
        <taxon>Natrialbaceae</taxon>
        <taxon>Halostagnicola</taxon>
    </lineage>
</organism>